<dbReference type="RefSeq" id="WP_332919895.1">
    <property type="nucleotide sequence ID" value="NZ_AP025292.1"/>
</dbReference>
<gene>
    <name evidence="1" type="ORF">PEPS_20190</name>
</gene>
<accession>A0ABM7VFL1</accession>
<dbReference type="EMBL" id="AP025292">
    <property type="protein sequence ID" value="BDC99738.1"/>
    <property type="molecule type" value="Genomic_DNA"/>
</dbReference>
<sequence>MDKEKLNEALIALALKRNELTAMSYSDDKYDDVEEELHDLEDDFIDEYGEYLEDIIGDIHDQYCPESDVLSPIAYVAHEYTIVGKDDDGKPMFDVGMKEGVIVDVEELEDRICRLVVIPNPLRFMIQSGKVMRKEVWFGEKVL</sequence>
<evidence type="ECO:0000313" key="2">
    <source>
        <dbReference type="Proteomes" id="UP001354989"/>
    </source>
</evidence>
<organism evidence="1 2">
    <name type="scientific">Persicobacter psychrovividus</name>
    <dbReference type="NCBI Taxonomy" id="387638"/>
    <lineage>
        <taxon>Bacteria</taxon>
        <taxon>Pseudomonadati</taxon>
        <taxon>Bacteroidota</taxon>
        <taxon>Cytophagia</taxon>
        <taxon>Cytophagales</taxon>
        <taxon>Persicobacteraceae</taxon>
        <taxon>Persicobacter</taxon>
    </lineage>
</organism>
<name>A0ABM7VFL1_9BACT</name>
<proteinExistence type="predicted"/>
<evidence type="ECO:0000313" key="1">
    <source>
        <dbReference type="EMBL" id="BDC99738.1"/>
    </source>
</evidence>
<dbReference type="Proteomes" id="UP001354989">
    <property type="component" value="Chromosome"/>
</dbReference>
<reference evidence="1 2" key="1">
    <citation type="submission" date="2021-12" db="EMBL/GenBank/DDBJ databases">
        <title>Genome sequencing of bacteria with rrn-lacking chromosome and rrn-plasmid.</title>
        <authorList>
            <person name="Anda M."/>
            <person name="Iwasaki W."/>
        </authorList>
    </citation>
    <scope>NUCLEOTIDE SEQUENCE [LARGE SCALE GENOMIC DNA]</scope>
    <source>
        <strain evidence="1 2">NBRC 101262</strain>
    </source>
</reference>
<keyword evidence="2" id="KW-1185">Reference proteome</keyword>
<protein>
    <submittedName>
        <fullName evidence="1">Uncharacterized protein</fullName>
    </submittedName>
</protein>